<protein>
    <recommendedName>
        <fullName evidence="4">No apical meristem-associated C-terminal domain-containing protein</fullName>
    </recommendedName>
</protein>
<dbReference type="Proteomes" id="UP000481153">
    <property type="component" value="Unassembled WGS sequence"/>
</dbReference>
<reference evidence="2 3" key="1">
    <citation type="submission" date="2019-07" db="EMBL/GenBank/DDBJ databases">
        <title>Genomics analysis of Aphanomyces spp. identifies a new class of oomycete effector associated with host adaptation.</title>
        <authorList>
            <person name="Gaulin E."/>
        </authorList>
    </citation>
    <scope>NUCLEOTIDE SEQUENCE [LARGE SCALE GENOMIC DNA]</scope>
    <source>
        <strain evidence="2 3">ATCC 201684</strain>
    </source>
</reference>
<name>A0A6G0XRH1_9STRA</name>
<dbReference type="VEuPathDB" id="FungiDB:AeMF1_015785"/>
<sequence>MAWISASEDSIRGSDQKMETFWATIVSEFQKHEPGTTRTLNALKGRWVDINREVDKFSGCMSSVLAVNASGKTDADFVEDALFLYVKRYGQRFEFMPSYLFLKDKPKCNTSLFDVNMPHKNNKTNDSGDNTTETASITPARPIGAKKAKRIASEVKMQEIQLSTTQSIANSLKRKNDLLEELNAIEVFGRPEVDPAMAKEYFDLLAKEKLEALKKKMRVAEIAGSDMD</sequence>
<comment type="caution">
    <text evidence="2">The sequence shown here is derived from an EMBL/GenBank/DDBJ whole genome shotgun (WGS) entry which is preliminary data.</text>
</comment>
<organism evidence="2 3">
    <name type="scientific">Aphanomyces euteiches</name>
    <dbReference type="NCBI Taxonomy" id="100861"/>
    <lineage>
        <taxon>Eukaryota</taxon>
        <taxon>Sar</taxon>
        <taxon>Stramenopiles</taxon>
        <taxon>Oomycota</taxon>
        <taxon>Saprolegniomycetes</taxon>
        <taxon>Saprolegniales</taxon>
        <taxon>Verrucalvaceae</taxon>
        <taxon>Aphanomyces</taxon>
    </lineage>
</organism>
<dbReference type="PANTHER" id="PTHR45023:SF4">
    <property type="entry name" value="GLYCINE-RICH PROTEIN-RELATED"/>
    <property type="match status" value="1"/>
</dbReference>
<dbReference type="EMBL" id="VJMJ01000022">
    <property type="protein sequence ID" value="KAF0743068.1"/>
    <property type="molecule type" value="Genomic_DNA"/>
</dbReference>
<feature type="compositionally biased region" description="Polar residues" evidence="1">
    <location>
        <begin position="124"/>
        <end position="137"/>
    </location>
</feature>
<gene>
    <name evidence="2" type="ORF">Ae201684_002126</name>
</gene>
<proteinExistence type="predicted"/>
<feature type="region of interest" description="Disordered" evidence="1">
    <location>
        <begin position="119"/>
        <end position="140"/>
    </location>
</feature>
<dbReference type="PANTHER" id="PTHR45023">
    <property type="match status" value="1"/>
</dbReference>
<accession>A0A6G0XRH1</accession>
<evidence type="ECO:0000313" key="3">
    <source>
        <dbReference type="Proteomes" id="UP000481153"/>
    </source>
</evidence>
<evidence type="ECO:0000313" key="2">
    <source>
        <dbReference type="EMBL" id="KAF0743068.1"/>
    </source>
</evidence>
<dbReference type="AlphaFoldDB" id="A0A6G0XRH1"/>
<evidence type="ECO:0000256" key="1">
    <source>
        <dbReference type="SAM" id="MobiDB-lite"/>
    </source>
</evidence>
<keyword evidence="3" id="KW-1185">Reference proteome</keyword>
<evidence type="ECO:0008006" key="4">
    <source>
        <dbReference type="Google" id="ProtNLM"/>
    </source>
</evidence>